<evidence type="ECO:0000256" key="5">
    <source>
        <dbReference type="ARBA" id="ARBA00023004"/>
    </source>
</evidence>
<dbReference type="PANTHER" id="PTHR10543:SF89">
    <property type="entry name" value="CAROTENOID 9,10(9',10')-CLEAVAGE DIOXYGENASE 1"/>
    <property type="match status" value="1"/>
</dbReference>
<accession>A0A6C0AT55</accession>
<keyword evidence="5" id="KW-0408">Iron</keyword>
<keyword evidence="3" id="KW-0479">Metal-binding</keyword>
<protein>
    <submittedName>
        <fullName evidence="6">Uncharacterized protein</fullName>
    </submittedName>
</protein>
<dbReference type="GO" id="GO:0009570">
    <property type="term" value="C:chloroplast stroma"/>
    <property type="evidence" value="ECO:0007669"/>
    <property type="project" value="TreeGrafter"/>
</dbReference>
<comment type="similarity">
    <text evidence="2">Belongs to the carotenoid oxygenase family.</text>
</comment>
<dbReference type="GO" id="GO:0046872">
    <property type="term" value="F:metal ion binding"/>
    <property type="evidence" value="ECO:0007669"/>
    <property type="project" value="UniProtKB-KW"/>
</dbReference>
<organism evidence="6">
    <name type="scientific">viral metagenome</name>
    <dbReference type="NCBI Taxonomy" id="1070528"/>
    <lineage>
        <taxon>unclassified sequences</taxon>
        <taxon>metagenomes</taxon>
        <taxon>organismal metagenomes</taxon>
    </lineage>
</organism>
<evidence type="ECO:0000256" key="1">
    <source>
        <dbReference type="ARBA" id="ARBA00001954"/>
    </source>
</evidence>
<dbReference type="GO" id="GO:0016121">
    <property type="term" value="P:carotene catabolic process"/>
    <property type="evidence" value="ECO:0007669"/>
    <property type="project" value="TreeGrafter"/>
</dbReference>
<evidence type="ECO:0000256" key="3">
    <source>
        <dbReference type="ARBA" id="ARBA00022723"/>
    </source>
</evidence>
<dbReference type="InterPro" id="IPR004294">
    <property type="entry name" value="Carotenoid_Oase"/>
</dbReference>
<proteinExistence type="inferred from homology"/>
<comment type="cofactor">
    <cofactor evidence="1">
        <name>Fe(2+)</name>
        <dbReference type="ChEBI" id="CHEBI:29033"/>
    </cofactor>
</comment>
<evidence type="ECO:0000256" key="4">
    <source>
        <dbReference type="ARBA" id="ARBA00023002"/>
    </source>
</evidence>
<dbReference type="PANTHER" id="PTHR10543">
    <property type="entry name" value="BETA-CAROTENE DIOXYGENASE"/>
    <property type="match status" value="1"/>
</dbReference>
<evidence type="ECO:0000256" key="2">
    <source>
        <dbReference type="ARBA" id="ARBA00006787"/>
    </source>
</evidence>
<dbReference type="EMBL" id="MN738749">
    <property type="protein sequence ID" value="QHS83089.1"/>
    <property type="molecule type" value="Genomic_DNA"/>
</dbReference>
<name>A0A6C0AT55_9ZZZZ</name>
<sequence length="460" mass="53858">MKLHLLLLLCYVSTSISYFLNFKFGNPFKVRDTKINIPLPDKTRERIEDVSGFYGLIGPNVNMMNVTSLFQMFMGDGTIQGVFFDQGNVTYVQHHIQTEKLKYEQKNGKIPKNPFVFALFLVFSKLRLLPNHLGLANTALLHTNNNNTYALYERDLPYQLDIDYTTNEIHTIKRNYLPHIRSFSGHTKYRNKMIETIDYDVMSQSVDYYIFSEDLKEQYKKRIKTNYMPVIHDFVSNNNTILLTDVPIIMDFTQVIKTTLPVRFDKTKPSYIHVLDKNTGNLVTYVYDKGIYMFHHSHTVEDDTNIYLYTCVYDDFNYMSIDIKASYRCIVLNKISKKVSVIRNEETEKYNLDFPVIYKNKTVLRNLVKIEDGFRINGFVLCDGLNIEKKYIYQDISFCGGDPNIVEINGNPHICSFAYSTDFKKNYFCFIPLHDEEPIFIDLPIKTNVGFHSIFINNHK</sequence>
<dbReference type="Pfam" id="PF03055">
    <property type="entry name" value="RPE65"/>
    <property type="match status" value="1"/>
</dbReference>
<dbReference type="GO" id="GO:0010436">
    <property type="term" value="F:carotenoid dioxygenase activity"/>
    <property type="evidence" value="ECO:0007669"/>
    <property type="project" value="TreeGrafter"/>
</dbReference>
<keyword evidence="4" id="KW-0560">Oxidoreductase</keyword>
<evidence type="ECO:0000313" key="6">
    <source>
        <dbReference type="EMBL" id="QHS83089.1"/>
    </source>
</evidence>
<reference evidence="6" key="1">
    <citation type="journal article" date="2020" name="Nature">
        <title>Giant virus diversity and host interactions through global metagenomics.</title>
        <authorList>
            <person name="Schulz F."/>
            <person name="Roux S."/>
            <person name="Paez-Espino D."/>
            <person name="Jungbluth S."/>
            <person name="Walsh D.A."/>
            <person name="Denef V.J."/>
            <person name="McMahon K.D."/>
            <person name="Konstantinidis K.T."/>
            <person name="Eloe-Fadrosh E.A."/>
            <person name="Kyrpides N.C."/>
            <person name="Woyke T."/>
        </authorList>
    </citation>
    <scope>NUCLEOTIDE SEQUENCE</scope>
    <source>
        <strain evidence="6">GVMAG-S-ERX555943-30</strain>
    </source>
</reference>
<dbReference type="AlphaFoldDB" id="A0A6C0AT55"/>